<reference evidence="2" key="1">
    <citation type="submission" date="2014-11" db="EMBL/GenBank/DDBJ databases">
        <authorList>
            <person name="Amaro Gonzalez C."/>
        </authorList>
    </citation>
    <scope>NUCLEOTIDE SEQUENCE</scope>
</reference>
<feature type="region of interest" description="Disordered" evidence="1">
    <location>
        <begin position="1"/>
        <end position="33"/>
    </location>
</feature>
<dbReference type="EMBL" id="GBXM01045745">
    <property type="protein sequence ID" value="JAH62832.1"/>
    <property type="molecule type" value="Transcribed_RNA"/>
</dbReference>
<protein>
    <submittedName>
        <fullName evidence="2">Uncharacterized protein</fullName>
    </submittedName>
</protein>
<reference evidence="2" key="2">
    <citation type="journal article" date="2015" name="Fish Shellfish Immunol.">
        <title>Early steps in the European eel (Anguilla anguilla)-Vibrio vulnificus interaction in the gills: Role of the RtxA13 toxin.</title>
        <authorList>
            <person name="Callol A."/>
            <person name="Pajuelo D."/>
            <person name="Ebbesson L."/>
            <person name="Teles M."/>
            <person name="MacKenzie S."/>
            <person name="Amaro C."/>
        </authorList>
    </citation>
    <scope>NUCLEOTIDE SEQUENCE</scope>
</reference>
<evidence type="ECO:0000256" key="1">
    <source>
        <dbReference type="SAM" id="MobiDB-lite"/>
    </source>
</evidence>
<evidence type="ECO:0000313" key="2">
    <source>
        <dbReference type="EMBL" id="JAH62832.1"/>
    </source>
</evidence>
<accession>A0A0E9UAT7</accession>
<proteinExistence type="predicted"/>
<sequence length="33" mass="3777">MTCKSHTSPWRPGVTVKKCDFTPPLSSRSREEK</sequence>
<name>A0A0E9UAT7_ANGAN</name>
<organism evidence="2">
    <name type="scientific">Anguilla anguilla</name>
    <name type="common">European freshwater eel</name>
    <name type="synonym">Muraena anguilla</name>
    <dbReference type="NCBI Taxonomy" id="7936"/>
    <lineage>
        <taxon>Eukaryota</taxon>
        <taxon>Metazoa</taxon>
        <taxon>Chordata</taxon>
        <taxon>Craniata</taxon>
        <taxon>Vertebrata</taxon>
        <taxon>Euteleostomi</taxon>
        <taxon>Actinopterygii</taxon>
        <taxon>Neopterygii</taxon>
        <taxon>Teleostei</taxon>
        <taxon>Anguilliformes</taxon>
        <taxon>Anguillidae</taxon>
        <taxon>Anguilla</taxon>
    </lineage>
</organism>
<dbReference type="AlphaFoldDB" id="A0A0E9UAT7"/>